<protein>
    <submittedName>
        <fullName evidence="1">Uncharacterized protein</fullName>
    </submittedName>
</protein>
<sequence>MGRIPIVDGGLPFNSTSRYVNLCEGRGKEDNEVVFFSRIGWNVRLTVNPYLSRIDGHGVKRIAGNRDSEHEYGEIQMSRGTESKEKLALDQLHRVWYLMVETGTIGRGCRATQSPKHCVVENKKTKWMKKTKKTKKTKKKKKK</sequence>
<comment type="caution">
    <text evidence="1">The sequence shown here is derived from an EMBL/GenBank/DDBJ whole genome shotgun (WGS) entry which is preliminary data.</text>
</comment>
<dbReference type="AlphaFoldDB" id="A0A834KJ53"/>
<name>A0A834KJ53_VESPE</name>
<organism evidence="1 2">
    <name type="scientific">Vespula pensylvanica</name>
    <name type="common">Western yellow jacket</name>
    <name type="synonym">Wasp</name>
    <dbReference type="NCBI Taxonomy" id="30213"/>
    <lineage>
        <taxon>Eukaryota</taxon>
        <taxon>Metazoa</taxon>
        <taxon>Ecdysozoa</taxon>
        <taxon>Arthropoda</taxon>
        <taxon>Hexapoda</taxon>
        <taxon>Insecta</taxon>
        <taxon>Pterygota</taxon>
        <taxon>Neoptera</taxon>
        <taxon>Endopterygota</taxon>
        <taxon>Hymenoptera</taxon>
        <taxon>Apocrita</taxon>
        <taxon>Aculeata</taxon>
        <taxon>Vespoidea</taxon>
        <taxon>Vespidae</taxon>
        <taxon>Vespinae</taxon>
        <taxon>Vespula</taxon>
    </lineage>
</organism>
<reference evidence="1" key="1">
    <citation type="journal article" date="2020" name="G3 (Bethesda)">
        <title>High-Quality Assemblies for Three Invasive Social Wasps from the &lt;i&gt;Vespula&lt;/i&gt; Genus.</title>
        <authorList>
            <person name="Harrop T.W.R."/>
            <person name="Guhlin J."/>
            <person name="McLaughlin G.M."/>
            <person name="Permina E."/>
            <person name="Stockwell P."/>
            <person name="Gilligan J."/>
            <person name="Le Lec M.F."/>
            <person name="Gruber M.A.M."/>
            <person name="Quinn O."/>
            <person name="Lovegrove M."/>
            <person name="Duncan E.J."/>
            <person name="Remnant E.J."/>
            <person name="Van Eeckhoven J."/>
            <person name="Graham B."/>
            <person name="Knapp R.A."/>
            <person name="Langford K.W."/>
            <person name="Kronenberg Z."/>
            <person name="Press M.O."/>
            <person name="Eacker S.M."/>
            <person name="Wilson-Rankin E.E."/>
            <person name="Purcell J."/>
            <person name="Lester P.J."/>
            <person name="Dearden P.K."/>
        </authorList>
    </citation>
    <scope>NUCLEOTIDE SEQUENCE</scope>
    <source>
        <strain evidence="1">Volc-1</strain>
    </source>
</reference>
<dbReference type="EMBL" id="JACSDY010000015">
    <property type="protein sequence ID" value="KAF7406887.1"/>
    <property type="molecule type" value="Genomic_DNA"/>
</dbReference>
<accession>A0A834KJ53</accession>
<proteinExistence type="predicted"/>
<keyword evidence="2" id="KW-1185">Reference proteome</keyword>
<evidence type="ECO:0000313" key="2">
    <source>
        <dbReference type="Proteomes" id="UP000600918"/>
    </source>
</evidence>
<gene>
    <name evidence="1" type="ORF">H0235_014543</name>
</gene>
<evidence type="ECO:0000313" key="1">
    <source>
        <dbReference type="EMBL" id="KAF7406887.1"/>
    </source>
</evidence>
<dbReference type="Proteomes" id="UP000600918">
    <property type="component" value="Unassembled WGS sequence"/>
</dbReference>